<proteinExistence type="predicted"/>
<accession>A0A371ELM3</accession>
<evidence type="ECO:0000313" key="2">
    <source>
        <dbReference type="Proteomes" id="UP000257109"/>
    </source>
</evidence>
<dbReference type="Proteomes" id="UP000257109">
    <property type="component" value="Unassembled WGS sequence"/>
</dbReference>
<gene>
    <name evidence="1" type="primary">POT7</name>
    <name evidence="1" type="ORF">CR513_54348</name>
</gene>
<protein>
    <submittedName>
        <fullName evidence="1">Potassium transporter 7</fullName>
    </submittedName>
</protein>
<dbReference type="OrthoDB" id="504708at2759"/>
<reference evidence="1" key="1">
    <citation type="submission" date="2018-05" db="EMBL/GenBank/DDBJ databases">
        <title>Draft genome of Mucuna pruriens seed.</title>
        <authorList>
            <person name="Nnadi N.E."/>
            <person name="Vos R."/>
            <person name="Hasami M.H."/>
            <person name="Devisetty U.K."/>
            <person name="Aguiy J.C."/>
        </authorList>
    </citation>
    <scope>NUCLEOTIDE SEQUENCE [LARGE SCALE GENOMIC DNA]</scope>
    <source>
        <strain evidence="1">JCA_2017</strain>
    </source>
</reference>
<keyword evidence="2" id="KW-1185">Reference proteome</keyword>
<feature type="non-terminal residue" evidence="1">
    <location>
        <position position="69"/>
    </location>
</feature>
<comment type="caution">
    <text evidence="1">The sequence shown here is derived from an EMBL/GenBank/DDBJ whole genome shotgun (WGS) entry which is preliminary data.</text>
</comment>
<organism evidence="1 2">
    <name type="scientific">Mucuna pruriens</name>
    <name type="common">Velvet bean</name>
    <name type="synonym">Dolichos pruriens</name>
    <dbReference type="NCBI Taxonomy" id="157652"/>
    <lineage>
        <taxon>Eukaryota</taxon>
        <taxon>Viridiplantae</taxon>
        <taxon>Streptophyta</taxon>
        <taxon>Embryophyta</taxon>
        <taxon>Tracheophyta</taxon>
        <taxon>Spermatophyta</taxon>
        <taxon>Magnoliopsida</taxon>
        <taxon>eudicotyledons</taxon>
        <taxon>Gunneridae</taxon>
        <taxon>Pentapetalae</taxon>
        <taxon>rosids</taxon>
        <taxon>fabids</taxon>
        <taxon>Fabales</taxon>
        <taxon>Fabaceae</taxon>
        <taxon>Papilionoideae</taxon>
        <taxon>50 kb inversion clade</taxon>
        <taxon>NPAAA clade</taxon>
        <taxon>indigoferoid/millettioid clade</taxon>
        <taxon>Phaseoleae</taxon>
        <taxon>Mucuna</taxon>
    </lineage>
</organism>
<dbReference type="AlphaFoldDB" id="A0A371ELM3"/>
<feature type="non-terminal residue" evidence="1">
    <location>
        <position position="1"/>
    </location>
</feature>
<sequence>MAEEIYGGMLEFTESRWVIKGEEEEASNIENFDADLRLGSEDDEDNAKQRLICTGPRIDSFDVKALEVL</sequence>
<dbReference type="EMBL" id="QJKJ01013249">
    <property type="protein sequence ID" value="RDX66839.1"/>
    <property type="molecule type" value="Genomic_DNA"/>
</dbReference>
<evidence type="ECO:0000313" key="1">
    <source>
        <dbReference type="EMBL" id="RDX66839.1"/>
    </source>
</evidence>
<name>A0A371ELM3_MUCPR</name>